<dbReference type="InterPro" id="IPR011006">
    <property type="entry name" value="CheY-like_superfamily"/>
</dbReference>
<evidence type="ECO:0000256" key="6">
    <source>
        <dbReference type="ARBA" id="ARBA00022777"/>
    </source>
</evidence>
<accession>A0A9X8ITL2</accession>
<feature type="non-terminal residue" evidence="12">
    <location>
        <position position="215"/>
    </location>
</feature>
<evidence type="ECO:0000256" key="7">
    <source>
        <dbReference type="ARBA" id="ARBA00022840"/>
    </source>
</evidence>
<dbReference type="CDD" id="cd16922">
    <property type="entry name" value="HATPase_EvgS-ArcB-TorS-like"/>
    <property type="match status" value="1"/>
</dbReference>
<feature type="non-terminal residue" evidence="12">
    <location>
        <position position="1"/>
    </location>
</feature>
<dbReference type="PROSITE" id="PS50109">
    <property type="entry name" value="HIS_KIN"/>
    <property type="match status" value="1"/>
</dbReference>
<dbReference type="InterPro" id="IPR004358">
    <property type="entry name" value="Sig_transdc_His_kin-like_C"/>
</dbReference>
<dbReference type="SMART" id="SM00387">
    <property type="entry name" value="HATPase_c"/>
    <property type="match status" value="1"/>
</dbReference>
<evidence type="ECO:0000259" key="11">
    <source>
        <dbReference type="PROSITE" id="PS50110"/>
    </source>
</evidence>
<feature type="domain" description="Response regulatory" evidence="11">
    <location>
        <begin position="143"/>
        <end position="215"/>
    </location>
</feature>
<evidence type="ECO:0000256" key="1">
    <source>
        <dbReference type="ARBA" id="ARBA00000085"/>
    </source>
</evidence>
<evidence type="ECO:0000256" key="2">
    <source>
        <dbReference type="ARBA" id="ARBA00012438"/>
    </source>
</evidence>
<dbReference type="Pfam" id="PF00072">
    <property type="entry name" value="Response_reg"/>
    <property type="match status" value="1"/>
</dbReference>
<keyword evidence="6" id="KW-0418">Kinase</keyword>
<sequence>DIDVSIDPTRFKQVLSNLLSNAIKFTETGEVSLRLQILATSDQQVEVQVLIEDSGIGISVEDQKRLFSPFVQAGNSPQPARSGSGLGLVISRNLCDMMGGTLRLDSDLGQGTRVEVNLQLPLLPATTTTAAMPDAAPATCALNVLVVDDHPVNRLLMCWQLSELGHRTVDLSDGEQGLDRWRIQAFDVVITDCNMPRRNGYELARSIRAEEAVTG</sequence>
<evidence type="ECO:0000256" key="8">
    <source>
        <dbReference type="ARBA" id="ARBA00023012"/>
    </source>
</evidence>
<keyword evidence="4" id="KW-0808">Transferase</keyword>
<evidence type="ECO:0000256" key="3">
    <source>
        <dbReference type="ARBA" id="ARBA00022553"/>
    </source>
</evidence>
<proteinExistence type="predicted"/>
<dbReference type="InterPro" id="IPR005467">
    <property type="entry name" value="His_kinase_dom"/>
</dbReference>
<dbReference type="Proteomes" id="UP000253597">
    <property type="component" value="Unassembled WGS sequence"/>
</dbReference>
<evidence type="ECO:0000259" key="10">
    <source>
        <dbReference type="PROSITE" id="PS50109"/>
    </source>
</evidence>
<dbReference type="PANTHER" id="PTHR45339">
    <property type="entry name" value="HYBRID SIGNAL TRANSDUCTION HISTIDINE KINASE J"/>
    <property type="match status" value="1"/>
</dbReference>
<protein>
    <recommendedName>
        <fullName evidence="2">histidine kinase</fullName>
        <ecNumber evidence="2">2.7.13.3</ecNumber>
    </recommendedName>
</protein>
<dbReference type="GO" id="GO:0004673">
    <property type="term" value="F:protein histidine kinase activity"/>
    <property type="evidence" value="ECO:0007669"/>
    <property type="project" value="UniProtKB-EC"/>
</dbReference>
<keyword evidence="3 9" id="KW-0597">Phosphoprotein</keyword>
<keyword evidence="5" id="KW-0547">Nucleotide-binding</keyword>
<evidence type="ECO:0000313" key="13">
    <source>
        <dbReference type="Proteomes" id="UP000253597"/>
    </source>
</evidence>
<evidence type="ECO:0000256" key="4">
    <source>
        <dbReference type="ARBA" id="ARBA00022679"/>
    </source>
</evidence>
<name>A0A9X8ITL2_BACCE</name>
<dbReference type="AlphaFoldDB" id="A0A9X8ITL2"/>
<dbReference type="PANTHER" id="PTHR45339:SF1">
    <property type="entry name" value="HYBRID SIGNAL TRANSDUCTION HISTIDINE KINASE J"/>
    <property type="match status" value="1"/>
</dbReference>
<dbReference type="Pfam" id="PF02518">
    <property type="entry name" value="HATPase_c"/>
    <property type="match status" value="1"/>
</dbReference>
<dbReference type="EC" id="2.7.13.3" evidence="2"/>
<evidence type="ECO:0000256" key="9">
    <source>
        <dbReference type="PROSITE-ProRule" id="PRU00169"/>
    </source>
</evidence>
<keyword evidence="8" id="KW-0902">Two-component regulatory system</keyword>
<dbReference type="GO" id="GO:0000160">
    <property type="term" value="P:phosphorelay signal transduction system"/>
    <property type="evidence" value="ECO:0007669"/>
    <property type="project" value="UniProtKB-KW"/>
</dbReference>
<evidence type="ECO:0000256" key="5">
    <source>
        <dbReference type="ARBA" id="ARBA00022741"/>
    </source>
</evidence>
<gene>
    <name evidence="12" type="ORF">DR116_0031240</name>
</gene>
<comment type="catalytic activity">
    <reaction evidence="1">
        <text>ATP + protein L-histidine = ADP + protein N-phospho-L-histidine.</text>
        <dbReference type="EC" id="2.7.13.3"/>
    </reaction>
</comment>
<comment type="caution">
    <text evidence="12">The sequence shown here is derived from an EMBL/GenBank/DDBJ whole genome shotgun (WGS) entry which is preliminary data.</text>
</comment>
<dbReference type="SUPFAM" id="SSF52172">
    <property type="entry name" value="CheY-like"/>
    <property type="match status" value="1"/>
</dbReference>
<dbReference type="GO" id="GO:0005524">
    <property type="term" value="F:ATP binding"/>
    <property type="evidence" value="ECO:0007669"/>
    <property type="project" value="UniProtKB-KW"/>
</dbReference>
<dbReference type="InterPro" id="IPR036890">
    <property type="entry name" value="HATPase_C_sf"/>
</dbReference>
<dbReference type="CDD" id="cd17546">
    <property type="entry name" value="REC_hyHK_CKI1_RcsC-like"/>
    <property type="match status" value="1"/>
</dbReference>
<dbReference type="PRINTS" id="PR00344">
    <property type="entry name" value="BCTRLSENSOR"/>
</dbReference>
<dbReference type="Gene3D" id="3.30.565.10">
    <property type="entry name" value="Histidine kinase-like ATPase, C-terminal domain"/>
    <property type="match status" value="1"/>
</dbReference>
<evidence type="ECO:0000313" key="12">
    <source>
        <dbReference type="EMBL" id="RWQ69271.1"/>
    </source>
</evidence>
<dbReference type="PROSITE" id="PS50110">
    <property type="entry name" value="RESPONSE_REGULATORY"/>
    <property type="match status" value="1"/>
</dbReference>
<dbReference type="SUPFAM" id="SSF55874">
    <property type="entry name" value="ATPase domain of HSP90 chaperone/DNA topoisomerase II/histidine kinase"/>
    <property type="match status" value="1"/>
</dbReference>
<dbReference type="InterPro" id="IPR003594">
    <property type="entry name" value="HATPase_dom"/>
</dbReference>
<dbReference type="InterPro" id="IPR001789">
    <property type="entry name" value="Sig_transdc_resp-reg_receiver"/>
</dbReference>
<organism evidence="12 13">
    <name type="scientific">Bacillus cereus</name>
    <dbReference type="NCBI Taxonomy" id="1396"/>
    <lineage>
        <taxon>Bacteria</taxon>
        <taxon>Bacillati</taxon>
        <taxon>Bacillota</taxon>
        <taxon>Bacilli</taxon>
        <taxon>Bacillales</taxon>
        <taxon>Bacillaceae</taxon>
        <taxon>Bacillus</taxon>
        <taxon>Bacillus cereus group</taxon>
    </lineage>
</organism>
<keyword evidence="7" id="KW-0067">ATP-binding</keyword>
<dbReference type="Gene3D" id="3.40.50.2300">
    <property type="match status" value="1"/>
</dbReference>
<feature type="modified residue" description="4-aspartylphosphate" evidence="9">
    <location>
        <position position="192"/>
    </location>
</feature>
<dbReference type="EMBL" id="QNGD03000049">
    <property type="protein sequence ID" value="RWQ69271.1"/>
    <property type="molecule type" value="Genomic_DNA"/>
</dbReference>
<reference evidence="12 13" key="1">
    <citation type="submission" date="2019-01" db="EMBL/GenBank/DDBJ databases">
        <title>Draft genome sequence of heavy metal resistant Bacillus cereus NWUAB01.</title>
        <authorList>
            <person name="Babalola O."/>
            <person name="Aremu B.R."/>
            <person name="Ayangbenro A.S."/>
        </authorList>
    </citation>
    <scope>NUCLEOTIDE SEQUENCE [LARGE SCALE GENOMIC DNA]</scope>
    <source>
        <strain evidence="12 13">NWUAB01</strain>
    </source>
</reference>
<feature type="domain" description="Histidine kinase" evidence="10">
    <location>
        <begin position="1"/>
        <end position="122"/>
    </location>
</feature>